<organism evidence="6 7">
    <name type="scientific">Candidatus Avoscillospira stercorigallinarum</name>
    <dbReference type="NCBI Taxonomy" id="2840708"/>
    <lineage>
        <taxon>Bacteria</taxon>
        <taxon>Bacillati</taxon>
        <taxon>Bacillota</taxon>
        <taxon>Clostridia</taxon>
        <taxon>Eubacteriales</taxon>
        <taxon>Oscillospiraceae</taxon>
        <taxon>Oscillospiraceae incertae sedis</taxon>
        <taxon>Candidatus Avoscillospira</taxon>
    </lineage>
</organism>
<dbReference type="CDD" id="cd06779">
    <property type="entry name" value="cpPDZ_Deg_HtrA-like"/>
    <property type="match status" value="1"/>
</dbReference>
<feature type="region of interest" description="Disordered" evidence="3">
    <location>
        <begin position="75"/>
        <end position="118"/>
    </location>
</feature>
<feature type="compositionally biased region" description="Polar residues" evidence="3">
    <location>
        <begin position="87"/>
        <end position="111"/>
    </location>
</feature>
<reference evidence="6" key="1">
    <citation type="submission" date="2020-10" db="EMBL/GenBank/DDBJ databases">
        <authorList>
            <person name="Gilroy R."/>
        </authorList>
    </citation>
    <scope>NUCLEOTIDE SEQUENCE</scope>
    <source>
        <strain evidence="6">ChiSjej2B20-13462</strain>
    </source>
</reference>
<sequence length="447" mass="47647">MSYDEYDPQQREENQPEYRPGYSYYTGGHKPKRHTGLVAVLVVLAVFTGVVSWAVNVLGVRINLDRSGLRLTYEDQQTQQTQQTQTSATHSETDVSPDNVTADSAGQTAPETQPAAGGDAALEIQDSPESVENRPAEDANALSLQQIYQKVIPSVASISCIQHSGTATGTGIVMSADGYIITNYHVIEGAEQIYVLLEDEATYLAEVVGGDETTDLAVLRVEAQNLTPAEFGDSDALRVGDVVVAIGDPLGSELRGTMTDGIVSAINRDLNLNGRQMTLIQTNAALNSGNSGGPLINCYGQVIGINTMKMSSYSTTSATVEGLGFAIPVKAAKPILDELISQGYVSGRPAIGIEGQTLDLRTQFFFQMPSGVVITAVEPGSDAAAKGLEPDDVIVAFNDTSVSSLEDLVAAKNDLSSGDEVVLTIYRGGRYYNVNITLMDQTKSELY</sequence>
<evidence type="ECO:0000256" key="2">
    <source>
        <dbReference type="ARBA" id="ARBA00022801"/>
    </source>
</evidence>
<feature type="domain" description="PDZ" evidence="5">
    <location>
        <begin position="369"/>
        <end position="429"/>
    </location>
</feature>
<evidence type="ECO:0000256" key="4">
    <source>
        <dbReference type="SAM" id="Phobius"/>
    </source>
</evidence>
<keyword evidence="1" id="KW-0645">Protease</keyword>
<dbReference type="EMBL" id="DVFN01000123">
    <property type="protein sequence ID" value="HIQ70386.1"/>
    <property type="molecule type" value="Genomic_DNA"/>
</dbReference>
<protein>
    <submittedName>
        <fullName evidence="6">Trypsin-like peptidase domain-containing protein</fullName>
    </submittedName>
</protein>
<feature type="transmembrane region" description="Helical" evidence="4">
    <location>
        <begin position="37"/>
        <end position="60"/>
    </location>
</feature>
<dbReference type="AlphaFoldDB" id="A0A9D1CP22"/>
<evidence type="ECO:0000313" key="6">
    <source>
        <dbReference type="EMBL" id="HIQ70386.1"/>
    </source>
</evidence>
<evidence type="ECO:0000256" key="3">
    <source>
        <dbReference type="SAM" id="MobiDB-lite"/>
    </source>
</evidence>
<keyword evidence="2" id="KW-0378">Hydrolase</keyword>
<dbReference type="SMART" id="SM00228">
    <property type="entry name" value="PDZ"/>
    <property type="match status" value="1"/>
</dbReference>
<dbReference type="SUPFAM" id="SSF50156">
    <property type="entry name" value="PDZ domain-like"/>
    <property type="match status" value="1"/>
</dbReference>
<gene>
    <name evidence="6" type="ORF">IAA67_08660</name>
</gene>
<keyword evidence="4" id="KW-0812">Transmembrane</keyword>
<dbReference type="PROSITE" id="PS50106">
    <property type="entry name" value="PDZ"/>
    <property type="match status" value="1"/>
</dbReference>
<evidence type="ECO:0000256" key="1">
    <source>
        <dbReference type="ARBA" id="ARBA00022670"/>
    </source>
</evidence>
<dbReference type="Pfam" id="PF13365">
    <property type="entry name" value="Trypsin_2"/>
    <property type="match status" value="1"/>
</dbReference>
<feature type="region of interest" description="Disordered" evidence="3">
    <location>
        <begin position="1"/>
        <end position="26"/>
    </location>
</feature>
<comment type="caution">
    <text evidence="6">The sequence shown here is derived from an EMBL/GenBank/DDBJ whole genome shotgun (WGS) entry which is preliminary data.</text>
</comment>
<proteinExistence type="predicted"/>
<dbReference type="PANTHER" id="PTHR43343">
    <property type="entry name" value="PEPTIDASE S12"/>
    <property type="match status" value="1"/>
</dbReference>
<dbReference type="InterPro" id="IPR001940">
    <property type="entry name" value="Peptidase_S1C"/>
</dbReference>
<dbReference type="PANTHER" id="PTHR43343:SF3">
    <property type="entry name" value="PROTEASE DO-LIKE 8, CHLOROPLASTIC"/>
    <property type="match status" value="1"/>
</dbReference>
<dbReference type="InterPro" id="IPR001478">
    <property type="entry name" value="PDZ"/>
</dbReference>
<keyword evidence="4" id="KW-0472">Membrane</keyword>
<keyword evidence="4" id="KW-1133">Transmembrane helix</keyword>
<dbReference type="InterPro" id="IPR036034">
    <property type="entry name" value="PDZ_sf"/>
</dbReference>
<dbReference type="InterPro" id="IPR009003">
    <property type="entry name" value="Peptidase_S1_PA"/>
</dbReference>
<reference evidence="6" key="2">
    <citation type="journal article" date="2021" name="PeerJ">
        <title>Extensive microbial diversity within the chicken gut microbiome revealed by metagenomics and culture.</title>
        <authorList>
            <person name="Gilroy R."/>
            <person name="Ravi A."/>
            <person name="Getino M."/>
            <person name="Pursley I."/>
            <person name="Horton D.L."/>
            <person name="Alikhan N.F."/>
            <person name="Baker D."/>
            <person name="Gharbi K."/>
            <person name="Hall N."/>
            <person name="Watson M."/>
            <person name="Adriaenssens E.M."/>
            <person name="Foster-Nyarko E."/>
            <person name="Jarju S."/>
            <person name="Secka A."/>
            <person name="Antonio M."/>
            <person name="Oren A."/>
            <person name="Chaudhuri R.R."/>
            <person name="La Ragione R."/>
            <person name="Hildebrand F."/>
            <person name="Pallen M.J."/>
        </authorList>
    </citation>
    <scope>NUCLEOTIDE SEQUENCE</scope>
    <source>
        <strain evidence="6">ChiSjej2B20-13462</strain>
    </source>
</reference>
<dbReference type="Pfam" id="PF13180">
    <property type="entry name" value="PDZ_2"/>
    <property type="match status" value="1"/>
</dbReference>
<dbReference type="SUPFAM" id="SSF50494">
    <property type="entry name" value="Trypsin-like serine proteases"/>
    <property type="match status" value="1"/>
</dbReference>
<dbReference type="PRINTS" id="PR00834">
    <property type="entry name" value="PROTEASES2C"/>
</dbReference>
<evidence type="ECO:0000259" key="5">
    <source>
        <dbReference type="PROSITE" id="PS50106"/>
    </source>
</evidence>
<dbReference type="Proteomes" id="UP000886874">
    <property type="component" value="Unassembled WGS sequence"/>
</dbReference>
<evidence type="ECO:0000313" key="7">
    <source>
        <dbReference type="Proteomes" id="UP000886874"/>
    </source>
</evidence>
<dbReference type="InterPro" id="IPR051201">
    <property type="entry name" value="Chloro_Bact_Ser_Proteases"/>
</dbReference>
<dbReference type="GO" id="GO:0006508">
    <property type="term" value="P:proteolysis"/>
    <property type="evidence" value="ECO:0007669"/>
    <property type="project" value="UniProtKB-KW"/>
</dbReference>
<feature type="compositionally biased region" description="Low complexity" evidence="3">
    <location>
        <begin position="76"/>
        <end position="86"/>
    </location>
</feature>
<dbReference type="GO" id="GO:0004252">
    <property type="term" value="F:serine-type endopeptidase activity"/>
    <property type="evidence" value="ECO:0007669"/>
    <property type="project" value="InterPro"/>
</dbReference>
<name>A0A9D1CP22_9FIRM</name>
<accession>A0A9D1CP22</accession>
<dbReference type="Gene3D" id="2.40.10.120">
    <property type="match status" value="1"/>
</dbReference>
<dbReference type="Gene3D" id="2.30.42.10">
    <property type="match status" value="1"/>
</dbReference>